<comment type="caution">
    <text evidence="1">The sequence shown here is derived from an EMBL/GenBank/DDBJ whole genome shotgun (WGS) entry which is preliminary data.</text>
</comment>
<proteinExistence type="predicted"/>
<evidence type="ECO:0000313" key="2">
    <source>
        <dbReference type="Proteomes" id="UP000789901"/>
    </source>
</evidence>
<gene>
    <name evidence="1" type="ORF">GMARGA_LOCUS42517</name>
</gene>
<dbReference type="EMBL" id="CAJVQB010127851">
    <property type="protein sequence ID" value="CAG8853696.1"/>
    <property type="molecule type" value="Genomic_DNA"/>
</dbReference>
<keyword evidence="2" id="KW-1185">Reference proteome</keyword>
<accession>A0ABN7XEK9</accession>
<evidence type="ECO:0000313" key="1">
    <source>
        <dbReference type="EMBL" id="CAG8853696.1"/>
    </source>
</evidence>
<protein>
    <submittedName>
        <fullName evidence="1">2040_t:CDS:1</fullName>
    </submittedName>
</protein>
<organism evidence="1 2">
    <name type="scientific">Gigaspora margarita</name>
    <dbReference type="NCBI Taxonomy" id="4874"/>
    <lineage>
        <taxon>Eukaryota</taxon>
        <taxon>Fungi</taxon>
        <taxon>Fungi incertae sedis</taxon>
        <taxon>Mucoromycota</taxon>
        <taxon>Glomeromycotina</taxon>
        <taxon>Glomeromycetes</taxon>
        <taxon>Diversisporales</taxon>
        <taxon>Gigasporaceae</taxon>
        <taxon>Gigaspora</taxon>
    </lineage>
</organism>
<feature type="non-terminal residue" evidence="1">
    <location>
        <position position="72"/>
    </location>
</feature>
<reference evidence="1 2" key="1">
    <citation type="submission" date="2021-06" db="EMBL/GenBank/DDBJ databases">
        <authorList>
            <person name="Kallberg Y."/>
            <person name="Tangrot J."/>
            <person name="Rosling A."/>
        </authorList>
    </citation>
    <scope>NUCLEOTIDE SEQUENCE [LARGE SCALE GENOMIC DNA]</scope>
    <source>
        <strain evidence="1 2">120-4 pot B 10/14</strain>
    </source>
</reference>
<sequence>TSKSELIELINFIVIFEHIENSYINPKDIKLDDSLDNTRKSASNIDIIKNNVVNKLSMLELSDTNTLLVTII</sequence>
<name>A0ABN7XEK9_GIGMA</name>
<feature type="non-terminal residue" evidence="1">
    <location>
        <position position="1"/>
    </location>
</feature>
<dbReference type="Proteomes" id="UP000789901">
    <property type="component" value="Unassembled WGS sequence"/>
</dbReference>